<dbReference type="Proteomes" id="UP000037069">
    <property type="component" value="Unassembled WGS sequence"/>
</dbReference>
<keyword evidence="2" id="KW-0472">Membrane</keyword>
<dbReference type="EMBL" id="JRES01001143">
    <property type="protein sequence ID" value="KNC25202.1"/>
    <property type="molecule type" value="Genomic_DNA"/>
</dbReference>
<feature type="compositionally biased region" description="Polar residues" evidence="1">
    <location>
        <begin position="996"/>
        <end position="1006"/>
    </location>
</feature>
<feature type="region of interest" description="Disordered" evidence="1">
    <location>
        <begin position="980"/>
        <end position="1006"/>
    </location>
</feature>
<proteinExistence type="predicted"/>
<reference evidence="3 4" key="1">
    <citation type="journal article" date="2015" name="Nat. Commun.">
        <title>Lucilia cuprina genome unlocks parasitic fly biology to underpin future interventions.</title>
        <authorList>
            <person name="Anstead C.A."/>
            <person name="Korhonen P.K."/>
            <person name="Young N.D."/>
            <person name="Hall R.S."/>
            <person name="Jex A.R."/>
            <person name="Murali S.C."/>
            <person name="Hughes D.S."/>
            <person name="Lee S.F."/>
            <person name="Perry T."/>
            <person name="Stroehlein A.J."/>
            <person name="Ansell B.R."/>
            <person name="Breugelmans B."/>
            <person name="Hofmann A."/>
            <person name="Qu J."/>
            <person name="Dugan S."/>
            <person name="Lee S.L."/>
            <person name="Chao H."/>
            <person name="Dinh H."/>
            <person name="Han Y."/>
            <person name="Doddapaneni H.V."/>
            <person name="Worley K.C."/>
            <person name="Muzny D.M."/>
            <person name="Ioannidis P."/>
            <person name="Waterhouse R.M."/>
            <person name="Zdobnov E.M."/>
            <person name="James P.J."/>
            <person name="Bagnall N.H."/>
            <person name="Kotze A.C."/>
            <person name="Gibbs R.A."/>
            <person name="Richards S."/>
            <person name="Batterham P."/>
            <person name="Gasser R.B."/>
        </authorList>
    </citation>
    <scope>NUCLEOTIDE SEQUENCE [LARGE SCALE GENOMIC DNA]</scope>
    <source>
        <strain evidence="3 4">LS</strain>
        <tissue evidence="3">Full body</tissue>
    </source>
</reference>
<dbReference type="OMA" id="IKGKQMA"/>
<keyword evidence="4" id="KW-1185">Reference proteome</keyword>
<feature type="region of interest" description="Disordered" evidence="1">
    <location>
        <begin position="508"/>
        <end position="528"/>
    </location>
</feature>
<feature type="region of interest" description="Disordered" evidence="1">
    <location>
        <begin position="257"/>
        <end position="281"/>
    </location>
</feature>
<feature type="compositionally biased region" description="Low complexity" evidence="1">
    <location>
        <begin position="1030"/>
        <end position="1044"/>
    </location>
</feature>
<feature type="compositionally biased region" description="Basic and acidic residues" evidence="1">
    <location>
        <begin position="69"/>
        <end position="91"/>
    </location>
</feature>
<keyword evidence="2" id="KW-0812">Transmembrane</keyword>
<feature type="region of interest" description="Disordered" evidence="1">
    <location>
        <begin position="25"/>
        <end position="137"/>
    </location>
</feature>
<evidence type="ECO:0000313" key="3">
    <source>
        <dbReference type="EMBL" id="KNC25202.1"/>
    </source>
</evidence>
<organism evidence="3 4">
    <name type="scientific">Lucilia cuprina</name>
    <name type="common">Green bottle fly</name>
    <name type="synonym">Australian sheep blowfly</name>
    <dbReference type="NCBI Taxonomy" id="7375"/>
    <lineage>
        <taxon>Eukaryota</taxon>
        <taxon>Metazoa</taxon>
        <taxon>Ecdysozoa</taxon>
        <taxon>Arthropoda</taxon>
        <taxon>Hexapoda</taxon>
        <taxon>Insecta</taxon>
        <taxon>Pterygota</taxon>
        <taxon>Neoptera</taxon>
        <taxon>Endopterygota</taxon>
        <taxon>Diptera</taxon>
        <taxon>Brachycera</taxon>
        <taxon>Muscomorpha</taxon>
        <taxon>Oestroidea</taxon>
        <taxon>Calliphoridae</taxon>
        <taxon>Luciliinae</taxon>
        <taxon>Lucilia</taxon>
    </lineage>
</organism>
<feature type="transmembrane region" description="Helical" evidence="2">
    <location>
        <begin position="887"/>
        <end position="909"/>
    </location>
</feature>
<feature type="compositionally biased region" description="Basic and acidic residues" evidence="1">
    <location>
        <begin position="113"/>
        <end position="128"/>
    </location>
</feature>
<feature type="compositionally biased region" description="Acidic residues" evidence="1">
    <location>
        <begin position="517"/>
        <end position="528"/>
    </location>
</feature>
<feature type="compositionally biased region" description="Low complexity" evidence="1">
    <location>
        <begin position="433"/>
        <end position="472"/>
    </location>
</feature>
<sequence length="1146" mass="127703">ILQTAASLVVDDGIHSEALTLGQPEYANGNAQRRRAGNRKRKRRPQSASTADGIESPTASNAPTYWRGQVEDDKEDKTSATNKQDTEERMRPSLQASFKRRKQPAIREPLAALEKEQKLYEMRNKPESSTEGNNVSRNSANLKNILKNSGGLSLSEILQQKNLSLDDLLKGKQNALQALQTTASSPQEKVNHAKYPSFKANYKQNTGNNKQSESSSEDIYNSKEKSKLTALHRLKLFGSSSRPSGIQVGLADHLTTRKREGGLYSSTSTSSTTTTTPKPSTTKIPLYKKILHQRPTLKPTFLLKNTAIMASNQPHRVVNSWDSKEQMEEETADMKEQEDEMQQMQEDDWKVVAPSMQIFSTKLPESTEATTWKWETTMAPTTTTTTSTTSSTTTTTAKPITEKVTNRDLTTSTRRMYTSTRGSGRTIYRYTTSTTTPATTSTTTSTTSTTTTTPLPMTTTSTTSTTTASSSTMNLTPKANLNLNTEDLRERIQETLLKNLIEKDDTFKKFSSGEENDRQEDNDDEDDLENFFEETIKPKTTKYFETSTITTRMKQYTPFTYSHTTSTTTPTTTASTTSTVNPNFIPDFDNVDDRTDLLELIEDRRSGNRLFKVLEQRNMTLEELIEHRKRGSSQLHLATIVETPSRFYPDKKVVLQDNMDIVTAFENFPHFNLLNLKSVKPDDIKTDSQGSSYFTSIIDIEPTDEVYKKRIGGQGIIGELDKASLLPDRSEKSLGFFPSWKTLALASLGNSNNNNKDADNKRNPNRNPYYLQQPKMLLENNSNNDENDGDDDEDLYDIKENELTLMAHDEDANEDDYQAQNPIQAAVRLPEQTAEAIENEVARAHDLVDLELSGHGFKRRPQTPGALAHSHRHGSFYTNMPPGIKSAIVASATIVLTALVTFMVIFAVCRWKQRRHRMSNIMKSYNAMKSKLPTIATTATAAAVASTNSSTNPNSRRSSLREMQDLLGGSGLSVAATITTTSSGVPNTPIHHQHHNLTPSPQLTNSSQATTMLAGNCSKNINNFYSHQTNNSNSNNSSNNSNSSCGLRPLQRQSSLLFQRSFNQNHTNSSHNQLSNSNNDKPTNLSILSGCNLLDLKRNNKMNGSTTSLSFSLTSGHNISNSHINTMDANSPEVQEYLFDTLRNSY</sequence>
<dbReference type="STRING" id="7375.A0A0L0BYS8"/>
<gene>
    <name evidence="3" type="ORF">FF38_08254</name>
</gene>
<feature type="compositionally biased region" description="Low complexity" evidence="1">
    <location>
        <begin position="265"/>
        <end position="281"/>
    </location>
</feature>
<feature type="region of interest" description="Disordered" evidence="1">
    <location>
        <begin position="433"/>
        <end position="477"/>
    </location>
</feature>
<keyword evidence="2" id="KW-1133">Transmembrane helix</keyword>
<feature type="compositionally biased region" description="Polar residues" evidence="1">
    <location>
        <begin position="202"/>
        <end position="219"/>
    </location>
</feature>
<dbReference type="AlphaFoldDB" id="A0A0L0BYS8"/>
<feature type="non-terminal residue" evidence="3">
    <location>
        <position position="1"/>
    </location>
</feature>
<protein>
    <submittedName>
        <fullName evidence="3">Uncharacterized protein</fullName>
    </submittedName>
</protein>
<name>A0A0L0BYS8_LUCCU</name>
<feature type="region of interest" description="Disordered" evidence="1">
    <location>
        <begin position="1024"/>
        <end position="1048"/>
    </location>
</feature>
<evidence type="ECO:0000256" key="1">
    <source>
        <dbReference type="SAM" id="MobiDB-lite"/>
    </source>
</evidence>
<comment type="caution">
    <text evidence="3">The sequence shown here is derived from an EMBL/GenBank/DDBJ whole genome shotgun (WGS) entry which is preliminary data.</text>
</comment>
<evidence type="ECO:0000313" key="4">
    <source>
        <dbReference type="Proteomes" id="UP000037069"/>
    </source>
</evidence>
<dbReference type="OrthoDB" id="6364622at2759"/>
<evidence type="ECO:0000256" key="2">
    <source>
        <dbReference type="SAM" id="Phobius"/>
    </source>
</evidence>
<feature type="compositionally biased region" description="Basic residues" evidence="1">
    <location>
        <begin position="32"/>
        <end position="45"/>
    </location>
</feature>
<feature type="region of interest" description="Disordered" evidence="1">
    <location>
        <begin position="180"/>
        <end position="221"/>
    </location>
</feature>
<accession>A0A0L0BYS8</accession>